<dbReference type="PANTHER" id="PTHR43156:SF2">
    <property type="entry name" value="STAGE II SPORULATION PROTEIN E"/>
    <property type="match status" value="1"/>
</dbReference>
<evidence type="ECO:0000256" key="2">
    <source>
        <dbReference type="SAM" id="MobiDB-lite"/>
    </source>
</evidence>
<organism evidence="5 6">
    <name type="scientific">Streptomyces viridosporus T7A</name>
    <dbReference type="NCBI Taxonomy" id="665577"/>
    <lineage>
        <taxon>Bacteria</taxon>
        <taxon>Bacillati</taxon>
        <taxon>Actinomycetota</taxon>
        <taxon>Actinomycetes</taxon>
        <taxon>Kitasatosporales</taxon>
        <taxon>Streptomycetaceae</taxon>
        <taxon>Streptomyces</taxon>
    </lineage>
</organism>
<keyword evidence="6" id="KW-1185">Reference proteome</keyword>
<keyword evidence="1" id="KW-0378">Hydrolase</keyword>
<dbReference type="SMART" id="SM00331">
    <property type="entry name" value="PP2C_SIG"/>
    <property type="match status" value="1"/>
</dbReference>
<keyword evidence="3" id="KW-0812">Transmembrane</keyword>
<dbReference type="EMBL" id="CP023700">
    <property type="protein sequence ID" value="QEU89499.1"/>
    <property type="molecule type" value="Genomic_DNA"/>
</dbReference>
<dbReference type="SUPFAM" id="SSF81606">
    <property type="entry name" value="PP2C-like"/>
    <property type="match status" value="1"/>
</dbReference>
<dbReference type="InterPro" id="IPR052016">
    <property type="entry name" value="Bact_Sigma-Reg"/>
</dbReference>
<name>A0ABX6AQS5_STRVD</name>
<feature type="transmembrane region" description="Helical" evidence="3">
    <location>
        <begin position="112"/>
        <end position="131"/>
    </location>
</feature>
<evidence type="ECO:0000256" key="3">
    <source>
        <dbReference type="SAM" id="Phobius"/>
    </source>
</evidence>
<protein>
    <submittedName>
        <fullName evidence="5">Serine/threonine-protein phosphatase</fullName>
    </submittedName>
</protein>
<proteinExistence type="predicted"/>
<sequence length="457" mass="48490">MPEGARGAAPGLLEARFPETIESWPLVRPSPSVTPAADTDRSGGERPARRSGHPRSRPRAPRGGPPPRGRPRSSQVLGLRFPDAGSRTPAGRSPQGHAMRNGRREETQTRQWLRWLPAAVVVGAFVLDLSISGSVNVFPVLAAAPGAAAPVLSLRGTIATGVAANLTGLALVYLERTPTSADLVPFTSLVVLTVVAAVFNVLLARDRRELRTSREVAAEVQRAVLPDPPRRVGRLAVASRYEVAHREAAIGGDLFAVHDTPHGIRILLADVRGKGVEAIRTVNVLLGAFREAGDHQPELPGIVRQLETRMQSNIARATGAEAESFATAVVAEIPPDYSVLRIANRGHAAPLLVHDGKVGPLEPAVPSLPLGLGVLGDGDVPVERFDLPVGATLVLFTDGIDEARDRHGVFFDPVPVLSQPLPPDPDTVLDVLLTAVFRHTGGRLQDDAALLALTLNE</sequence>
<feature type="region of interest" description="Disordered" evidence="2">
    <location>
        <begin position="22"/>
        <end position="105"/>
    </location>
</feature>
<accession>A0ABX6AQS5</accession>
<dbReference type="PANTHER" id="PTHR43156">
    <property type="entry name" value="STAGE II SPORULATION PROTEIN E-RELATED"/>
    <property type="match status" value="1"/>
</dbReference>
<feature type="compositionally biased region" description="Basic and acidic residues" evidence="2">
    <location>
        <begin position="38"/>
        <end position="48"/>
    </location>
</feature>
<feature type="domain" description="PPM-type phosphatase" evidence="4">
    <location>
        <begin position="235"/>
        <end position="455"/>
    </location>
</feature>
<dbReference type="InterPro" id="IPR036457">
    <property type="entry name" value="PPM-type-like_dom_sf"/>
</dbReference>
<feature type="compositionally biased region" description="Basic residues" evidence="2">
    <location>
        <begin position="49"/>
        <end position="60"/>
    </location>
</feature>
<keyword evidence="3" id="KW-0472">Membrane</keyword>
<dbReference type="Gene3D" id="3.60.40.10">
    <property type="entry name" value="PPM-type phosphatase domain"/>
    <property type="match status" value="1"/>
</dbReference>
<dbReference type="InterPro" id="IPR001932">
    <property type="entry name" value="PPM-type_phosphatase-like_dom"/>
</dbReference>
<dbReference type="Proteomes" id="UP000327143">
    <property type="component" value="Chromosome"/>
</dbReference>
<evidence type="ECO:0000256" key="1">
    <source>
        <dbReference type="ARBA" id="ARBA00022801"/>
    </source>
</evidence>
<evidence type="ECO:0000313" key="6">
    <source>
        <dbReference type="Proteomes" id="UP000327143"/>
    </source>
</evidence>
<evidence type="ECO:0000259" key="4">
    <source>
        <dbReference type="SMART" id="SM00331"/>
    </source>
</evidence>
<feature type="transmembrane region" description="Helical" evidence="3">
    <location>
        <begin position="183"/>
        <end position="204"/>
    </location>
</feature>
<dbReference type="Pfam" id="PF07228">
    <property type="entry name" value="SpoIIE"/>
    <property type="match status" value="1"/>
</dbReference>
<keyword evidence="3" id="KW-1133">Transmembrane helix</keyword>
<reference evidence="5 6" key="1">
    <citation type="submission" date="2017-09" db="EMBL/GenBank/DDBJ databases">
        <authorList>
            <person name="Lee N."/>
            <person name="Cho B.-K."/>
        </authorList>
    </citation>
    <scope>NUCLEOTIDE SEQUENCE [LARGE SCALE GENOMIC DNA]</scope>
    <source>
        <strain evidence="5 6">ATCC 39115</strain>
    </source>
</reference>
<evidence type="ECO:0000313" key="5">
    <source>
        <dbReference type="EMBL" id="QEU89499.1"/>
    </source>
</evidence>
<gene>
    <name evidence="5" type="ORF">CP969_29700</name>
</gene>